<gene>
    <name evidence="3" type="ORF">SAMN04487960_11158</name>
</gene>
<reference evidence="3 4" key="1">
    <citation type="submission" date="2016-10" db="EMBL/GenBank/DDBJ databases">
        <authorList>
            <person name="de Groot N.N."/>
        </authorList>
    </citation>
    <scope>NUCLEOTIDE SEQUENCE [LARGE SCALE GENOMIC DNA]</scope>
    <source>
        <strain evidence="3 4">CGMCC 1.7059</strain>
    </source>
</reference>
<dbReference type="AlphaFoldDB" id="A0A1H3CYV3"/>
<dbReference type="InterPro" id="IPR014710">
    <property type="entry name" value="RmlC-like_jellyroll"/>
</dbReference>
<keyword evidence="4" id="KW-1185">Reference proteome</keyword>
<evidence type="ECO:0000313" key="3">
    <source>
        <dbReference type="EMBL" id="SDX58619.1"/>
    </source>
</evidence>
<name>A0A1H3CYV3_9GAMM</name>
<dbReference type="SUPFAM" id="SSF109604">
    <property type="entry name" value="HD-domain/PDEase-like"/>
    <property type="match status" value="1"/>
</dbReference>
<accession>A0A1H3CYV3</accession>
<dbReference type="Pfam" id="PF08668">
    <property type="entry name" value="HDOD"/>
    <property type="match status" value="1"/>
</dbReference>
<dbReference type="CDD" id="cd00038">
    <property type="entry name" value="CAP_ED"/>
    <property type="match status" value="1"/>
</dbReference>
<dbReference type="CDD" id="cd00077">
    <property type="entry name" value="HDc"/>
    <property type="match status" value="1"/>
</dbReference>
<sequence length="417" mass="46445">MGGQESLPVRRLKQFNPLGRLTDEQLVILASRVERKSFSPGQRVAERGIRDGQDLFLLSGVVELESADGRKSTVTADTETSFNAIARLQPRMYDVVAVETCEFVVVDQDILNQLLRAAPMEQLEMASEEQDADGDDNHQLLMEFYSELRSNQIYLPSVPDVAWKVRRMVDSEDSTAEQIGNAITADPAMAAKLVRACNSPLYRGFSDVRNVREAVVRLGTNTTRQLVTVFALREVFQTRQPILQKEMEKLWQHSREVAALCWVLADSATRINPEEALLAGLLHDIGVVPVLVHAEGHVNLFADEVNLGRALTELRSDVGAEVLENWGFPATFVEAARHAENWEYECADPDPQLVDLVIVAQLHAMIGSGNGAGLPHFEEMPAYRRLGELELNVSSSLKILTEARARVEEVQKLLSIH</sequence>
<dbReference type="RefSeq" id="WP_091816771.1">
    <property type="nucleotide sequence ID" value="NZ_FNNE01000011.1"/>
</dbReference>
<dbReference type="STRING" id="488533.SAMN04487960_11158"/>
<evidence type="ECO:0000313" key="4">
    <source>
        <dbReference type="Proteomes" id="UP000199675"/>
    </source>
</evidence>
<feature type="domain" description="HDOD" evidence="2">
    <location>
        <begin position="155"/>
        <end position="342"/>
    </location>
</feature>
<dbReference type="OrthoDB" id="598113at2"/>
<dbReference type="InterPro" id="IPR013976">
    <property type="entry name" value="HDOD"/>
</dbReference>
<dbReference type="EMBL" id="FNNE01000011">
    <property type="protein sequence ID" value="SDX58619.1"/>
    <property type="molecule type" value="Genomic_DNA"/>
</dbReference>
<feature type="domain" description="Cyclic nucleotide-binding" evidence="1">
    <location>
        <begin position="17"/>
        <end position="115"/>
    </location>
</feature>
<organism evidence="3 4">
    <name type="scientific">Marinobacter mobilis</name>
    <dbReference type="NCBI Taxonomy" id="488533"/>
    <lineage>
        <taxon>Bacteria</taxon>
        <taxon>Pseudomonadati</taxon>
        <taxon>Pseudomonadota</taxon>
        <taxon>Gammaproteobacteria</taxon>
        <taxon>Pseudomonadales</taxon>
        <taxon>Marinobacteraceae</taxon>
        <taxon>Marinobacter</taxon>
    </lineage>
</organism>
<dbReference type="PANTHER" id="PTHR33525:SF3">
    <property type="entry name" value="RIBONUCLEASE Y"/>
    <property type="match status" value="1"/>
</dbReference>
<dbReference type="PROSITE" id="PS50042">
    <property type="entry name" value="CNMP_BINDING_3"/>
    <property type="match status" value="1"/>
</dbReference>
<dbReference type="SUPFAM" id="SSF51206">
    <property type="entry name" value="cAMP-binding domain-like"/>
    <property type="match status" value="1"/>
</dbReference>
<dbReference type="Gene3D" id="1.10.3210.10">
    <property type="entry name" value="Hypothetical protein af1432"/>
    <property type="match status" value="1"/>
</dbReference>
<dbReference type="SMART" id="SM00471">
    <property type="entry name" value="HDc"/>
    <property type="match status" value="1"/>
</dbReference>
<evidence type="ECO:0000259" key="1">
    <source>
        <dbReference type="PROSITE" id="PS50042"/>
    </source>
</evidence>
<dbReference type="InterPro" id="IPR052340">
    <property type="entry name" value="RNase_Y/CdgJ"/>
</dbReference>
<dbReference type="InterPro" id="IPR018490">
    <property type="entry name" value="cNMP-bd_dom_sf"/>
</dbReference>
<dbReference type="Gene3D" id="2.60.120.10">
    <property type="entry name" value="Jelly Rolls"/>
    <property type="match status" value="1"/>
</dbReference>
<evidence type="ECO:0000259" key="2">
    <source>
        <dbReference type="PROSITE" id="PS51833"/>
    </source>
</evidence>
<proteinExistence type="predicted"/>
<protein>
    <submittedName>
        <fullName evidence="3">HD-like signal output (HDOD) domain, no enzymatic activity</fullName>
    </submittedName>
</protein>
<dbReference type="PANTHER" id="PTHR33525">
    <property type="match status" value="1"/>
</dbReference>
<dbReference type="PROSITE" id="PS51833">
    <property type="entry name" value="HDOD"/>
    <property type="match status" value="1"/>
</dbReference>
<dbReference type="Proteomes" id="UP000199675">
    <property type="component" value="Unassembled WGS sequence"/>
</dbReference>
<dbReference type="Pfam" id="PF00027">
    <property type="entry name" value="cNMP_binding"/>
    <property type="match status" value="1"/>
</dbReference>
<dbReference type="InterPro" id="IPR000595">
    <property type="entry name" value="cNMP-bd_dom"/>
</dbReference>
<dbReference type="InterPro" id="IPR003607">
    <property type="entry name" value="HD/PDEase_dom"/>
</dbReference>